<dbReference type="EMBL" id="CP059666">
    <property type="protein sequence ID" value="QRW22632.1"/>
    <property type="molecule type" value="Genomic_DNA"/>
</dbReference>
<accession>A0A8H8SZH5</accession>
<dbReference type="GO" id="GO:0005975">
    <property type="term" value="P:carbohydrate metabolic process"/>
    <property type="evidence" value="ECO:0007669"/>
    <property type="project" value="InterPro"/>
</dbReference>
<dbReference type="PANTHER" id="PTHR41814:SF1">
    <property type="entry name" value="CELLULASE"/>
    <property type="match status" value="1"/>
</dbReference>
<reference evidence="2" key="1">
    <citation type="submission" date="2020-05" db="EMBL/GenBank/DDBJ databases">
        <title>Evolutionary and genomic comparisons of hybrid uninucleate and nonhybrid Rhizoctonia fungi.</title>
        <authorList>
            <person name="Li C."/>
            <person name="Chen X."/>
        </authorList>
    </citation>
    <scope>NUCLEOTIDE SEQUENCE</scope>
    <source>
        <strain evidence="2">AG-1 IA</strain>
    </source>
</reference>
<dbReference type="Proteomes" id="UP000650533">
    <property type="component" value="Chromosome 9"/>
</dbReference>
<dbReference type="GO" id="GO:0016787">
    <property type="term" value="F:hydrolase activity"/>
    <property type="evidence" value="ECO:0007669"/>
    <property type="project" value="UniProtKB-KW"/>
</dbReference>
<dbReference type="GeneID" id="67029947"/>
<proteinExistence type="predicted"/>
<keyword evidence="1 2" id="KW-0378">Hydrolase</keyword>
<evidence type="ECO:0000256" key="1">
    <source>
        <dbReference type="ARBA" id="ARBA00022801"/>
    </source>
</evidence>
<dbReference type="SUPFAM" id="SSF48208">
    <property type="entry name" value="Six-hairpin glycosidases"/>
    <property type="match status" value="1"/>
</dbReference>
<dbReference type="KEGG" id="rsx:RhiXN_07668"/>
<evidence type="ECO:0000313" key="2">
    <source>
        <dbReference type="EMBL" id="QRW22632.1"/>
    </source>
</evidence>
<gene>
    <name evidence="2" type="ORF">RhiXN_07668</name>
</gene>
<organism evidence="2 3">
    <name type="scientific">Rhizoctonia solani</name>
    <dbReference type="NCBI Taxonomy" id="456999"/>
    <lineage>
        <taxon>Eukaryota</taxon>
        <taxon>Fungi</taxon>
        <taxon>Dikarya</taxon>
        <taxon>Basidiomycota</taxon>
        <taxon>Agaricomycotina</taxon>
        <taxon>Agaricomycetes</taxon>
        <taxon>Cantharellales</taxon>
        <taxon>Ceratobasidiaceae</taxon>
        <taxon>Rhizoctonia</taxon>
    </lineage>
</organism>
<dbReference type="RefSeq" id="XP_043182869.1">
    <property type="nucleotide sequence ID" value="XM_043327484.1"/>
</dbReference>
<dbReference type="AlphaFoldDB" id="A0A8H8SZH5"/>
<dbReference type="PANTHER" id="PTHR41814">
    <property type="entry name" value="EXPRESSED PROTEIN"/>
    <property type="match status" value="1"/>
</dbReference>
<evidence type="ECO:0000313" key="3">
    <source>
        <dbReference type="Proteomes" id="UP000650533"/>
    </source>
</evidence>
<dbReference type="InterPro" id="IPR012341">
    <property type="entry name" value="6hp_glycosidase-like_sf"/>
</dbReference>
<dbReference type="Pfam" id="PF07470">
    <property type="entry name" value="Glyco_hydro_88"/>
    <property type="match status" value="1"/>
</dbReference>
<sequence length="429" mass="46439">MPVTRASEGGMQHVSGLSSTWPLLCLNAPNELHDDTLDDFAIPSAFLYSVGVYPTPSASTGRPSSCTTIIFVPDCPSRSSHAGAVQGSWELGTATQSLFEYEYPSFSVYGNNFVSPPKSLPKNADISKILNITDQIVLARPPGVLSFMPDQAAGDPPSLGVSMLFANWTVRSPTSTGSSNYASAIIDQLNYSLTRAPRAPNGAISHRVDQIQLWSDSVYMLPPFLAYFGALHRDEGVMRAAYDQVRLYRDLLFDGSVGLWRHIVLGNGEDLSHWSTGNGWAAAGIMRVLITIKESSLADKFAAEQGNLEGWALEIVNNIWNYQQANGTLLNYATDGNSFADSASTALLAAATYRLATYLDSTGSNADISKALSAASRARTLVSRSLDADGWLLNVVDPWNFPLRGTRSAEGQAFVLSLEAAYRDYRNRA</sequence>
<dbReference type="Gene3D" id="1.50.10.10">
    <property type="match status" value="1"/>
</dbReference>
<name>A0A8H8SZH5_9AGAM</name>
<protein>
    <submittedName>
        <fullName evidence="2">Cell wall glycoside hydrolase YteR</fullName>
    </submittedName>
</protein>
<dbReference type="InterPro" id="IPR008928">
    <property type="entry name" value="6-hairpin_glycosidase_sf"/>
</dbReference>
<dbReference type="InterPro" id="IPR010905">
    <property type="entry name" value="Glyco_hydro_88"/>
</dbReference>